<evidence type="ECO:0000259" key="2">
    <source>
        <dbReference type="Pfam" id="PF09995"/>
    </source>
</evidence>
<dbReference type="GO" id="GO:0016491">
    <property type="term" value="F:oxidoreductase activity"/>
    <property type="evidence" value="ECO:0007669"/>
    <property type="project" value="InterPro"/>
</dbReference>
<dbReference type="RefSeq" id="WP_067529374.1">
    <property type="nucleotide sequence ID" value="NZ_JABELX010000032.1"/>
</dbReference>
<comment type="caution">
    <text evidence="3">The sequence shown here is derived from an EMBL/GenBank/DDBJ whole genome shotgun (WGS) entry which is preliminary data.</text>
</comment>
<dbReference type="Pfam" id="PF09995">
    <property type="entry name" value="MPAB_Lcp_cat"/>
    <property type="match status" value="1"/>
</dbReference>
<proteinExistence type="predicted"/>
<name>A0A849CBG4_9NOCA</name>
<evidence type="ECO:0000256" key="1">
    <source>
        <dbReference type="SAM" id="MobiDB-lite"/>
    </source>
</evidence>
<protein>
    <submittedName>
        <fullName evidence="3">DUF2236 domain-containing protein</fullName>
    </submittedName>
</protein>
<dbReference type="Proteomes" id="UP000586827">
    <property type="component" value="Unassembled WGS sequence"/>
</dbReference>
<dbReference type="PANTHER" id="PTHR36151:SF3">
    <property type="entry name" value="ER-BOUND OXYGENASE MPAB_MPAB'_RUBBER OXYGENASE CATALYTIC DOMAIN-CONTAINING PROTEIN"/>
    <property type="match status" value="1"/>
</dbReference>
<reference evidence="3 4" key="1">
    <citation type="submission" date="2020-05" db="EMBL/GenBank/DDBJ databases">
        <title>MicrobeNet Type strains.</title>
        <authorList>
            <person name="Nicholson A.C."/>
        </authorList>
    </citation>
    <scope>NUCLEOTIDE SEQUENCE [LARGE SCALE GENOMIC DNA]</scope>
    <source>
        <strain evidence="3 4">JCM 3224</strain>
    </source>
</reference>
<feature type="domain" description="ER-bound oxygenase mpaB/mpaB'/Rubber oxygenase catalytic" evidence="2">
    <location>
        <begin position="51"/>
        <end position="287"/>
    </location>
</feature>
<accession>A0A849CBG4</accession>
<evidence type="ECO:0000313" key="3">
    <source>
        <dbReference type="EMBL" id="NNH75974.1"/>
    </source>
</evidence>
<sequence>MSSQPHADPSHLPPAWRGEPTKRRRKPLRWLRGRITPAKDYGFFGPDSVAWRVWMYPTSAVCGFSRSVVIEELDPFLVAAVDRTGKIYRDPQARYDHTLAYFSTVIVGDSETVVKSAEVLTKIHAKHGQGIEPVSGLPYEANNPDSQLWILLTAWHSILYSYETLGPGPLSDAEEQEYWAQCAIAAQLQTCDPNRVPRSRDGVRAYFDEIRPRLVASETTQKAMHHLLEPRHIYPRYPGVLRPFAWLLNGIMRAATLSTIPHWQRDLADLRQSWLVDVLVRPIARLLFRAVAYSDRVKLALLAWISPSAAPVLAPALRRVPPDWPETMTPAAAFERYAVPTPLEVRAAVQAGTTAQLTLGD</sequence>
<gene>
    <name evidence="3" type="ORF">HLB23_40030</name>
</gene>
<dbReference type="EMBL" id="JABELX010000032">
    <property type="protein sequence ID" value="NNH75974.1"/>
    <property type="molecule type" value="Genomic_DNA"/>
</dbReference>
<dbReference type="AlphaFoldDB" id="A0A849CBG4"/>
<keyword evidence="4" id="KW-1185">Reference proteome</keyword>
<dbReference type="InterPro" id="IPR018713">
    <property type="entry name" value="MPAB/Lcp_cat_dom"/>
</dbReference>
<feature type="region of interest" description="Disordered" evidence="1">
    <location>
        <begin position="1"/>
        <end position="23"/>
    </location>
</feature>
<organism evidence="3 4">
    <name type="scientific">Nocardia uniformis</name>
    <dbReference type="NCBI Taxonomy" id="53432"/>
    <lineage>
        <taxon>Bacteria</taxon>
        <taxon>Bacillati</taxon>
        <taxon>Actinomycetota</taxon>
        <taxon>Actinomycetes</taxon>
        <taxon>Mycobacteriales</taxon>
        <taxon>Nocardiaceae</taxon>
        <taxon>Nocardia</taxon>
    </lineage>
</organism>
<dbReference type="PANTHER" id="PTHR36151">
    <property type="entry name" value="BLR2777 PROTEIN"/>
    <property type="match status" value="1"/>
</dbReference>
<evidence type="ECO:0000313" key="4">
    <source>
        <dbReference type="Proteomes" id="UP000586827"/>
    </source>
</evidence>